<protein>
    <recommendedName>
        <fullName evidence="4">Leo1-domain-containing protein</fullName>
    </recommendedName>
</protein>
<feature type="region of interest" description="Disordered" evidence="1">
    <location>
        <begin position="305"/>
        <end position="460"/>
    </location>
</feature>
<feature type="compositionally biased region" description="Basic residues" evidence="1">
    <location>
        <begin position="355"/>
        <end position="365"/>
    </location>
</feature>
<evidence type="ECO:0000313" key="3">
    <source>
        <dbReference type="Proteomes" id="UP000800094"/>
    </source>
</evidence>
<feature type="compositionally biased region" description="Basic and acidic residues" evidence="1">
    <location>
        <begin position="366"/>
        <end position="385"/>
    </location>
</feature>
<feature type="compositionally biased region" description="Basic and acidic residues" evidence="1">
    <location>
        <begin position="64"/>
        <end position="73"/>
    </location>
</feature>
<organism evidence="2 3">
    <name type="scientific">Trematosphaeria pertusa</name>
    <dbReference type="NCBI Taxonomy" id="390896"/>
    <lineage>
        <taxon>Eukaryota</taxon>
        <taxon>Fungi</taxon>
        <taxon>Dikarya</taxon>
        <taxon>Ascomycota</taxon>
        <taxon>Pezizomycotina</taxon>
        <taxon>Dothideomycetes</taxon>
        <taxon>Pleosporomycetidae</taxon>
        <taxon>Pleosporales</taxon>
        <taxon>Massarineae</taxon>
        <taxon>Trematosphaeriaceae</taxon>
        <taxon>Trematosphaeria</taxon>
    </lineage>
</organism>
<dbReference type="GO" id="GO:1990269">
    <property type="term" value="F:RNA polymerase II C-terminal domain phosphoserine binding"/>
    <property type="evidence" value="ECO:0007669"/>
    <property type="project" value="TreeGrafter"/>
</dbReference>
<reference evidence="2" key="1">
    <citation type="journal article" date="2020" name="Stud. Mycol.">
        <title>101 Dothideomycetes genomes: a test case for predicting lifestyles and emergence of pathogens.</title>
        <authorList>
            <person name="Haridas S."/>
            <person name="Albert R."/>
            <person name="Binder M."/>
            <person name="Bloem J."/>
            <person name="Labutti K."/>
            <person name="Salamov A."/>
            <person name="Andreopoulos B."/>
            <person name="Baker S."/>
            <person name="Barry K."/>
            <person name="Bills G."/>
            <person name="Bluhm B."/>
            <person name="Cannon C."/>
            <person name="Castanera R."/>
            <person name="Culley D."/>
            <person name="Daum C."/>
            <person name="Ezra D."/>
            <person name="Gonzalez J."/>
            <person name="Henrissat B."/>
            <person name="Kuo A."/>
            <person name="Liang C."/>
            <person name="Lipzen A."/>
            <person name="Lutzoni F."/>
            <person name="Magnuson J."/>
            <person name="Mondo S."/>
            <person name="Nolan M."/>
            <person name="Ohm R."/>
            <person name="Pangilinan J."/>
            <person name="Park H.-J."/>
            <person name="Ramirez L."/>
            <person name="Alfaro M."/>
            <person name="Sun H."/>
            <person name="Tritt A."/>
            <person name="Yoshinaga Y."/>
            <person name="Zwiers L.-H."/>
            <person name="Turgeon B."/>
            <person name="Goodwin S."/>
            <person name="Spatafora J."/>
            <person name="Crous P."/>
            <person name="Grigoriev I."/>
        </authorList>
    </citation>
    <scope>NUCLEOTIDE SEQUENCE</scope>
    <source>
        <strain evidence="2">CBS 122368</strain>
    </source>
</reference>
<evidence type="ECO:0000256" key="1">
    <source>
        <dbReference type="SAM" id="MobiDB-lite"/>
    </source>
</evidence>
<feature type="compositionally biased region" description="Basic and acidic residues" evidence="1">
    <location>
        <begin position="305"/>
        <end position="327"/>
    </location>
</feature>
<dbReference type="GeneID" id="54580717"/>
<dbReference type="Proteomes" id="UP000800094">
    <property type="component" value="Unassembled WGS sequence"/>
</dbReference>
<feature type="compositionally biased region" description="Acidic residues" evidence="1">
    <location>
        <begin position="29"/>
        <end position="46"/>
    </location>
</feature>
<sequence>MAATVDAAPALSHASDDDELPGNAAESALGEDEDDLFGEEGGEGDEDPARLRKLDDEDLDSGDDEGRADRVEALEAEQEQEEELQSFSFMDADIARHAVPEPSDGELYLLKIPRFLAIEPTAFNHKTFQAPTTDHHWKTAPSEHFSAFNTAMTTIRWRRSPSKPSQLQSNARVLRWSDGSLTLQFANDPVNQYQVNANALAPPQVDPKIPTPTSVKKKTRTEFKESYTYLVAPYEEANVMRVTNKFTTGIQVVPAANSRDGALEKLQNDLAAAAARGRDDANQAISFINVNEDPELRRQREEQSYKEKLKQQRAREKHELRERERANRTFNRSGVHRSTYGLDVGMLEGEERGRRPGAKKARLKASQRDWSSDEDYGIRGRPTREDEYDEEDDFIAPSEEEPEIVDDDEDDDGIIEEPRHRARDTQSPKRNRDGDEDEDEEVIVNRPKRRRVVEDDDEDE</sequence>
<dbReference type="PANTHER" id="PTHR23146">
    <property type="entry name" value="LEO1 PROTEIN"/>
    <property type="match status" value="1"/>
</dbReference>
<dbReference type="GO" id="GO:0016593">
    <property type="term" value="C:Cdc73/Paf1 complex"/>
    <property type="evidence" value="ECO:0007669"/>
    <property type="project" value="InterPro"/>
</dbReference>
<dbReference type="AlphaFoldDB" id="A0A6A6IYE8"/>
<feature type="region of interest" description="Disordered" evidence="1">
    <location>
        <begin position="1"/>
        <end position="79"/>
    </location>
</feature>
<dbReference type="OrthoDB" id="20844at2759"/>
<dbReference type="EMBL" id="ML987189">
    <property type="protein sequence ID" value="KAF2255509.1"/>
    <property type="molecule type" value="Genomic_DNA"/>
</dbReference>
<feature type="compositionally biased region" description="Basic and acidic residues" evidence="1">
    <location>
        <begin position="416"/>
        <end position="433"/>
    </location>
</feature>
<evidence type="ECO:0008006" key="4">
    <source>
        <dbReference type="Google" id="ProtNLM"/>
    </source>
</evidence>
<name>A0A6A6IYE8_9PLEO</name>
<dbReference type="GO" id="GO:0006368">
    <property type="term" value="P:transcription elongation by RNA polymerase II"/>
    <property type="evidence" value="ECO:0007669"/>
    <property type="project" value="InterPro"/>
</dbReference>
<gene>
    <name evidence="2" type="ORF">BU26DRAFT_512481</name>
</gene>
<keyword evidence="3" id="KW-1185">Reference proteome</keyword>
<dbReference type="GO" id="GO:0032968">
    <property type="term" value="P:positive regulation of transcription elongation by RNA polymerase II"/>
    <property type="evidence" value="ECO:0007669"/>
    <property type="project" value="TreeGrafter"/>
</dbReference>
<accession>A0A6A6IYE8</accession>
<dbReference type="PANTHER" id="PTHR23146:SF0">
    <property type="entry name" value="RNA POLYMERASE-ASSOCIATED PROTEIN LEO1"/>
    <property type="match status" value="1"/>
</dbReference>
<dbReference type="InterPro" id="IPR007149">
    <property type="entry name" value="Leo1"/>
</dbReference>
<feature type="compositionally biased region" description="Acidic residues" evidence="1">
    <location>
        <begin position="386"/>
        <end position="415"/>
    </location>
</feature>
<dbReference type="Pfam" id="PF04004">
    <property type="entry name" value="Leo1"/>
    <property type="match status" value="1"/>
</dbReference>
<evidence type="ECO:0000313" key="2">
    <source>
        <dbReference type="EMBL" id="KAF2255509.1"/>
    </source>
</evidence>
<proteinExistence type="predicted"/>
<dbReference type="RefSeq" id="XP_033690513.1">
    <property type="nucleotide sequence ID" value="XM_033827387.1"/>
</dbReference>